<organism evidence="3 4">
    <name type="scientific">Waltera acetigignens</name>
    <dbReference type="NCBI Taxonomy" id="2981769"/>
    <lineage>
        <taxon>Bacteria</taxon>
        <taxon>Bacillati</taxon>
        <taxon>Bacillota</taxon>
        <taxon>Clostridia</taxon>
        <taxon>Lachnospirales</taxon>
        <taxon>Lachnospiraceae</taxon>
        <taxon>Waltera</taxon>
    </lineage>
</organism>
<dbReference type="InterPro" id="IPR047057">
    <property type="entry name" value="MerR_fam"/>
</dbReference>
<dbReference type="SMART" id="SM00422">
    <property type="entry name" value="HTH_MERR"/>
    <property type="match status" value="1"/>
</dbReference>
<dbReference type="PANTHER" id="PTHR30204:SF82">
    <property type="entry name" value="TRANSCRIPTIONAL REGULATOR, MERR FAMILY"/>
    <property type="match status" value="1"/>
</dbReference>
<dbReference type="CDD" id="cd01109">
    <property type="entry name" value="HTH_YyaN"/>
    <property type="match status" value="1"/>
</dbReference>
<dbReference type="GO" id="GO:0003677">
    <property type="term" value="F:DNA binding"/>
    <property type="evidence" value="ECO:0007669"/>
    <property type="project" value="UniProtKB-KW"/>
</dbReference>
<comment type="caution">
    <text evidence="3">The sequence shown here is derived from an EMBL/GenBank/DDBJ whole genome shotgun (WGS) entry which is preliminary data.</text>
</comment>
<dbReference type="PROSITE" id="PS50937">
    <property type="entry name" value="HTH_MERR_2"/>
    <property type="match status" value="1"/>
</dbReference>
<reference evidence="3 4" key="1">
    <citation type="submission" date="2021-10" db="EMBL/GenBank/DDBJ databases">
        <title>Anaerobic single-cell dispensing facilitates the cultivation of human gut bacteria.</title>
        <authorList>
            <person name="Afrizal A."/>
        </authorList>
    </citation>
    <scope>NUCLEOTIDE SEQUENCE [LARGE SCALE GENOMIC DNA]</scope>
    <source>
        <strain evidence="3 4">CLA-AA-H273</strain>
    </source>
</reference>
<dbReference type="Gene3D" id="1.10.1660.10">
    <property type="match status" value="1"/>
</dbReference>
<dbReference type="AlphaFoldDB" id="A0AAE3A3T8"/>
<sequence>MYSMKEACALTGMTYENLKFYCKEGLVPNVKRDSRNYRVFDDHDIKWIQSLGCLRNCGLSIAEMKEYLHLCLEGESSIPARKDILSRKKEALLTSMQQLQEAVDYIDWKQGFYDDVLSGKTAYYSNLIPETTPDASESTAS</sequence>
<name>A0AAE3A3T8_9FIRM</name>
<dbReference type="Pfam" id="PF13411">
    <property type="entry name" value="MerR_1"/>
    <property type="match status" value="1"/>
</dbReference>
<evidence type="ECO:0000259" key="2">
    <source>
        <dbReference type="PROSITE" id="PS50937"/>
    </source>
</evidence>
<protein>
    <submittedName>
        <fullName evidence="3">MerR family transcriptional regulator</fullName>
    </submittedName>
</protein>
<dbReference type="EMBL" id="JAJEPV010000079">
    <property type="protein sequence ID" value="MCC2121372.1"/>
    <property type="molecule type" value="Genomic_DNA"/>
</dbReference>
<evidence type="ECO:0000256" key="1">
    <source>
        <dbReference type="ARBA" id="ARBA00023125"/>
    </source>
</evidence>
<keyword evidence="1" id="KW-0238">DNA-binding</keyword>
<dbReference type="RefSeq" id="WP_117465077.1">
    <property type="nucleotide sequence ID" value="NZ_JAJEPV010000079.1"/>
</dbReference>
<keyword evidence="4" id="KW-1185">Reference proteome</keyword>
<dbReference type="PANTHER" id="PTHR30204">
    <property type="entry name" value="REDOX-CYCLING DRUG-SENSING TRANSCRIPTIONAL ACTIVATOR SOXR"/>
    <property type="match status" value="1"/>
</dbReference>
<dbReference type="GO" id="GO:0003700">
    <property type="term" value="F:DNA-binding transcription factor activity"/>
    <property type="evidence" value="ECO:0007669"/>
    <property type="project" value="InterPro"/>
</dbReference>
<dbReference type="SUPFAM" id="SSF46955">
    <property type="entry name" value="Putative DNA-binding domain"/>
    <property type="match status" value="1"/>
</dbReference>
<evidence type="ECO:0000313" key="3">
    <source>
        <dbReference type="EMBL" id="MCC2121372.1"/>
    </source>
</evidence>
<dbReference type="InterPro" id="IPR009061">
    <property type="entry name" value="DNA-bd_dom_put_sf"/>
</dbReference>
<dbReference type="Proteomes" id="UP001197795">
    <property type="component" value="Unassembled WGS sequence"/>
</dbReference>
<feature type="domain" description="HTH merR-type" evidence="2">
    <location>
        <begin position="1"/>
        <end position="70"/>
    </location>
</feature>
<proteinExistence type="predicted"/>
<dbReference type="InterPro" id="IPR000551">
    <property type="entry name" value="MerR-type_HTH_dom"/>
</dbReference>
<gene>
    <name evidence="3" type="ORF">LKD75_17595</name>
</gene>
<evidence type="ECO:0000313" key="4">
    <source>
        <dbReference type="Proteomes" id="UP001197795"/>
    </source>
</evidence>
<accession>A0AAE3A3T8</accession>